<dbReference type="PANTHER" id="PTHR22807:SF61">
    <property type="entry name" value="NOL1_NOP2_SUN FAMILY PROTEIN _ ANTITERMINATION NUSB DOMAIN-CONTAINING PROTEIN"/>
    <property type="match status" value="1"/>
</dbReference>
<evidence type="ECO:0000313" key="16">
    <source>
        <dbReference type="EMBL" id="ROQ21870.1"/>
    </source>
</evidence>
<dbReference type="Proteomes" id="UP000273643">
    <property type="component" value="Unassembled WGS sequence"/>
</dbReference>
<dbReference type="GO" id="GO:0006355">
    <property type="term" value="P:regulation of DNA-templated transcription"/>
    <property type="evidence" value="ECO:0007669"/>
    <property type="project" value="InterPro"/>
</dbReference>
<evidence type="ECO:0000256" key="10">
    <source>
        <dbReference type="ARBA" id="ARBA00022884"/>
    </source>
</evidence>
<dbReference type="InterPro" id="IPR023267">
    <property type="entry name" value="RCMT"/>
</dbReference>
<feature type="active site" description="Nucleophile" evidence="14">
    <location>
        <position position="373"/>
    </location>
</feature>
<evidence type="ECO:0000256" key="11">
    <source>
        <dbReference type="ARBA" id="ARBA00030399"/>
    </source>
</evidence>
<feature type="binding site" evidence="14">
    <location>
        <position position="275"/>
    </location>
    <ligand>
        <name>S-adenosyl-L-methionine</name>
        <dbReference type="ChEBI" id="CHEBI:59789"/>
    </ligand>
</feature>
<feature type="binding site" evidence="14">
    <location>
        <position position="320"/>
    </location>
    <ligand>
        <name>S-adenosyl-L-methionine</name>
        <dbReference type="ChEBI" id="CHEBI:59789"/>
    </ligand>
</feature>
<evidence type="ECO:0000256" key="1">
    <source>
        <dbReference type="ARBA" id="ARBA00002724"/>
    </source>
</evidence>
<reference evidence="16 17" key="1">
    <citation type="submission" date="2018-11" db="EMBL/GenBank/DDBJ databases">
        <title>Genomic Encyclopedia of Type Strains, Phase IV (KMG-IV): sequencing the most valuable type-strain genomes for metagenomic binning, comparative biology and taxonomic classification.</title>
        <authorList>
            <person name="Goeker M."/>
        </authorList>
    </citation>
    <scope>NUCLEOTIDE SEQUENCE [LARGE SCALE GENOMIC DNA]</scope>
    <source>
        <strain evidence="16 17">DSM 16974</strain>
    </source>
</reference>
<dbReference type="OrthoDB" id="9810297at2"/>
<keyword evidence="6" id="KW-0698">rRNA processing</keyword>
<dbReference type="PROSITE" id="PS01153">
    <property type="entry name" value="NOL1_NOP2_SUN"/>
    <property type="match status" value="1"/>
</dbReference>
<gene>
    <name evidence="16" type="ORF">EDC38_2498</name>
</gene>
<dbReference type="GO" id="GO:0005829">
    <property type="term" value="C:cytosol"/>
    <property type="evidence" value="ECO:0007669"/>
    <property type="project" value="TreeGrafter"/>
</dbReference>
<comment type="similarity">
    <text evidence="3 14">Belongs to the class I-like SAM-binding methyltransferase superfamily. RsmB/NOP family.</text>
</comment>
<dbReference type="PANTHER" id="PTHR22807">
    <property type="entry name" value="NOP2 YEAST -RELATED NOL1/NOP2/FMU SUN DOMAIN-CONTAINING"/>
    <property type="match status" value="1"/>
</dbReference>
<dbReference type="NCBIfam" id="NF008149">
    <property type="entry name" value="PRK10901.1"/>
    <property type="match status" value="1"/>
</dbReference>
<dbReference type="Gene3D" id="3.40.50.150">
    <property type="entry name" value="Vaccinia Virus protein VP39"/>
    <property type="match status" value="1"/>
</dbReference>
<organism evidence="16 17">
    <name type="scientific">Marinimicrobium koreense</name>
    <dbReference type="NCBI Taxonomy" id="306545"/>
    <lineage>
        <taxon>Bacteria</taxon>
        <taxon>Pseudomonadati</taxon>
        <taxon>Pseudomonadota</taxon>
        <taxon>Gammaproteobacteria</taxon>
        <taxon>Cellvibrionales</taxon>
        <taxon>Cellvibrionaceae</taxon>
        <taxon>Marinimicrobium</taxon>
    </lineage>
</organism>
<dbReference type="InterPro" id="IPR049560">
    <property type="entry name" value="MeTrfase_RsmB-F_NOP2_cat"/>
</dbReference>
<dbReference type="FunFam" id="3.40.50.150:FF:000022">
    <property type="entry name" value="Ribosomal RNA small subunit methyltransferase B"/>
    <property type="match status" value="1"/>
</dbReference>
<evidence type="ECO:0000256" key="2">
    <source>
        <dbReference type="ARBA" id="ARBA00004496"/>
    </source>
</evidence>
<dbReference type="Gene3D" id="1.10.287.730">
    <property type="entry name" value="Helix hairpin bin"/>
    <property type="match status" value="1"/>
</dbReference>
<comment type="subcellular location">
    <subcellularLocation>
        <location evidence="2">Cytoplasm</location>
    </subcellularLocation>
</comment>
<accession>A0A3N1P574</accession>
<dbReference type="InterPro" id="IPR029063">
    <property type="entry name" value="SAM-dependent_MTases_sf"/>
</dbReference>
<dbReference type="InterPro" id="IPR035926">
    <property type="entry name" value="NusB-like_sf"/>
</dbReference>
<dbReference type="GO" id="GO:0070475">
    <property type="term" value="P:rRNA base methylation"/>
    <property type="evidence" value="ECO:0007669"/>
    <property type="project" value="TreeGrafter"/>
</dbReference>
<evidence type="ECO:0000256" key="12">
    <source>
        <dbReference type="ARBA" id="ARBA00031088"/>
    </source>
</evidence>
<dbReference type="CDD" id="cd02440">
    <property type="entry name" value="AdoMet_MTases"/>
    <property type="match status" value="1"/>
</dbReference>
<dbReference type="PRINTS" id="PR02008">
    <property type="entry name" value="RCMTFAMILY"/>
</dbReference>
<keyword evidence="8 14" id="KW-0808">Transferase</keyword>
<dbReference type="InterPro" id="IPR018314">
    <property type="entry name" value="RsmB/NOL1/NOP2-like_CS"/>
</dbReference>
<evidence type="ECO:0000256" key="4">
    <source>
        <dbReference type="ARBA" id="ARBA00012140"/>
    </source>
</evidence>
<dbReference type="Gene3D" id="1.10.940.10">
    <property type="entry name" value="NusB-like"/>
    <property type="match status" value="1"/>
</dbReference>
<comment type="function">
    <text evidence="1">Specifically methylates the cytosine at position 967 (m5C967) of 16S rRNA.</text>
</comment>
<dbReference type="RefSeq" id="WP_123638787.1">
    <property type="nucleotide sequence ID" value="NZ_RJUK01000001.1"/>
</dbReference>
<dbReference type="InterPro" id="IPR004573">
    <property type="entry name" value="rRNA_ssu_MeTfrase_B"/>
</dbReference>
<evidence type="ECO:0000256" key="5">
    <source>
        <dbReference type="ARBA" id="ARBA00022490"/>
    </source>
</evidence>
<dbReference type="PROSITE" id="PS51686">
    <property type="entry name" value="SAM_MT_RSMB_NOP"/>
    <property type="match status" value="1"/>
</dbReference>
<protein>
    <recommendedName>
        <fullName evidence="4">16S rRNA (cytosine(967)-C(5))-methyltransferase</fullName>
        <ecNumber evidence="4">2.1.1.176</ecNumber>
    </recommendedName>
    <alternativeName>
        <fullName evidence="11">16S rRNA m5C967 methyltransferase</fullName>
    </alternativeName>
    <alternativeName>
        <fullName evidence="12">rRNA (cytosine-C(5)-)-methyltransferase RsmB</fullName>
    </alternativeName>
</protein>
<dbReference type="GO" id="GO:0003723">
    <property type="term" value="F:RNA binding"/>
    <property type="evidence" value="ECO:0007669"/>
    <property type="project" value="UniProtKB-UniRule"/>
</dbReference>
<evidence type="ECO:0000256" key="8">
    <source>
        <dbReference type="ARBA" id="ARBA00022679"/>
    </source>
</evidence>
<keyword evidence="7 14" id="KW-0489">Methyltransferase</keyword>
<dbReference type="Pfam" id="PF22458">
    <property type="entry name" value="RsmF-B_ferredox"/>
    <property type="match status" value="1"/>
</dbReference>
<comment type="caution">
    <text evidence="16">The sequence shown here is derived from an EMBL/GenBank/DDBJ whole genome shotgun (WGS) entry which is preliminary data.</text>
</comment>
<dbReference type="EC" id="2.1.1.176" evidence="4"/>
<name>A0A3N1P574_9GAMM</name>
<dbReference type="SUPFAM" id="SSF53335">
    <property type="entry name" value="S-adenosyl-L-methionine-dependent methyltransferases"/>
    <property type="match status" value="1"/>
</dbReference>
<dbReference type="NCBIfam" id="TIGR00563">
    <property type="entry name" value="rsmB"/>
    <property type="match status" value="1"/>
</dbReference>
<dbReference type="EMBL" id="RJUK01000001">
    <property type="protein sequence ID" value="ROQ21870.1"/>
    <property type="molecule type" value="Genomic_DNA"/>
</dbReference>
<evidence type="ECO:0000313" key="17">
    <source>
        <dbReference type="Proteomes" id="UP000273643"/>
    </source>
</evidence>
<evidence type="ECO:0000256" key="7">
    <source>
        <dbReference type="ARBA" id="ARBA00022603"/>
    </source>
</evidence>
<dbReference type="Gene3D" id="3.30.70.1170">
    <property type="entry name" value="Sun protein, domain 3"/>
    <property type="match status" value="1"/>
</dbReference>
<evidence type="ECO:0000256" key="3">
    <source>
        <dbReference type="ARBA" id="ARBA00007494"/>
    </source>
</evidence>
<keyword evidence="5" id="KW-0963">Cytoplasm</keyword>
<feature type="domain" description="SAM-dependent MTase RsmB/NOP-type" evidence="15">
    <location>
        <begin position="161"/>
        <end position="431"/>
    </location>
</feature>
<keyword evidence="17" id="KW-1185">Reference proteome</keyword>
<keyword evidence="9 14" id="KW-0949">S-adenosyl-L-methionine</keyword>
<evidence type="ECO:0000256" key="6">
    <source>
        <dbReference type="ARBA" id="ARBA00022552"/>
    </source>
</evidence>
<dbReference type="GO" id="GO:0009383">
    <property type="term" value="F:rRNA (cytosine-C5-)-methyltransferase activity"/>
    <property type="evidence" value="ECO:0007669"/>
    <property type="project" value="TreeGrafter"/>
</dbReference>
<dbReference type="InterPro" id="IPR001678">
    <property type="entry name" value="MeTrfase_RsmB-F_NOP2_dom"/>
</dbReference>
<evidence type="ECO:0000256" key="9">
    <source>
        <dbReference type="ARBA" id="ARBA00022691"/>
    </source>
</evidence>
<dbReference type="Pfam" id="PF01189">
    <property type="entry name" value="Methyltr_RsmB-F"/>
    <property type="match status" value="1"/>
</dbReference>
<dbReference type="Pfam" id="PF01029">
    <property type="entry name" value="NusB"/>
    <property type="match status" value="1"/>
</dbReference>
<comment type="catalytic activity">
    <reaction evidence="13">
        <text>cytidine(967) in 16S rRNA + S-adenosyl-L-methionine = 5-methylcytidine(967) in 16S rRNA + S-adenosyl-L-homocysteine + H(+)</text>
        <dbReference type="Rhea" id="RHEA:42748"/>
        <dbReference type="Rhea" id="RHEA-COMP:10219"/>
        <dbReference type="Rhea" id="RHEA-COMP:10220"/>
        <dbReference type="ChEBI" id="CHEBI:15378"/>
        <dbReference type="ChEBI" id="CHEBI:57856"/>
        <dbReference type="ChEBI" id="CHEBI:59789"/>
        <dbReference type="ChEBI" id="CHEBI:74483"/>
        <dbReference type="ChEBI" id="CHEBI:82748"/>
        <dbReference type="EC" id="2.1.1.176"/>
    </reaction>
</comment>
<evidence type="ECO:0000259" key="15">
    <source>
        <dbReference type="PROSITE" id="PS51686"/>
    </source>
</evidence>
<sequence length="438" mass="48503">MKVRTAAAKLLADLLRQQGSLASLLPDYQSRVPERDAPLLQELTYGTCRWYPRLTAYLGQLLDKPLKPKDGDVQALLLLGLYQQLYTRIPDHAAIGATVESTRELKKPWAKGLVNGVLRRFQREREALDGALANDDRFITAHPNWLLKRLRHHWPEQAEAVVAADNGHPPLTLRVNPAYAAREDYLAQLREQDIEASLTPFSPVGITLQTPCQVTALPGFEDGGVSVQDEAAQLSAELLELAPGQRVLDACSAPGGKTGHILETEPGLAEVVALDSDARRLNRVQENLDRLRKQATLRCGDAGQPDQWWDGTAFDRILLDAPCSATGIIRRQPDIKVLRSAADIDRLSALQGRLLNALWSTLKPGGVLVYATCSILPEENTRVVEAFVQQHPDARCDTLEVDWGLTQPCGRQLLPQDNGHDGFYYARLRKIGEKNHSV</sequence>
<dbReference type="SUPFAM" id="SSF48013">
    <property type="entry name" value="NusB-like"/>
    <property type="match status" value="1"/>
</dbReference>
<feature type="binding site" evidence="14">
    <location>
        <position position="301"/>
    </location>
    <ligand>
        <name>S-adenosyl-L-methionine</name>
        <dbReference type="ChEBI" id="CHEBI:59789"/>
    </ligand>
</feature>
<dbReference type="InterPro" id="IPR006027">
    <property type="entry name" value="NusB_RsmB_TIM44"/>
</dbReference>
<proteinExistence type="inferred from homology"/>
<evidence type="ECO:0000256" key="14">
    <source>
        <dbReference type="PROSITE-ProRule" id="PRU01023"/>
    </source>
</evidence>
<dbReference type="AlphaFoldDB" id="A0A3N1P574"/>
<evidence type="ECO:0000256" key="13">
    <source>
        <dbReference type="ARBA" id="ARBA00047283"/>
    </source>
</evidence>
<keyword evidence="10 14" id="KW-0694">RNA-binding</keyword>
<feature type="binding site" evidence="14">
    <location>
        <begin position="251"/>
        <end position="257"/>
    </location>
    <ligand>
        <name>S-adenosyl-L-methionine</name>
        <dbReference type="ChEBI" id="CHEBI:59789"/>
    </ligand>
</feature>
<dbReference type="InterPro" id="IPR054728">
    <property type="entry name" value="RsmB-like_ferredoxin"/>
</dbReference>